<dbReference type="GO" id="GO:0005783">
    <property type="term" value="C:endoplasmic reticulum"/>
    <property type="evidence" value="ECO:0007669"/>
    <property type="project" value="TreeGrafter"/>
</dbReference>
<keyword evidence="3" id="KW-0847">Vitamin C</keyword>
<evidence type="ECO:0000259" key="7">
    <source>
        <dbReference type="SMART" id="SM00702"/>
    </source>
</evidence>
<dbReference type="InterPro" id="IPR045054">
    <property type="entry name" value="P4HA-like"/>
</dbReference>
<evidence type="ECO:0000256" key="1">
    <source>
        <dbReference type="ARBA" id="ARBA00001961"/>
    </source>
</evidence>
<dbReference type="AlphaFoldDB" id="A0A914V537"/>
<sequence>MSQLCESEEQIAQPLYCRYVFIHGIMPIQAEILHEEPYVVVFHRLVSKFDSNRVIKLMEPYEKQAIIGGLGHGARTNSAIRNSTSGILEEPAYTQCIIKKWYPAIKTLSGLNIIEPAAEKMAITHYETGGYYTVHYDSEMTSPPHLRRLGTFLLYLSGNYRGGNTIFPHMQLAFTPQQGDGLLFYSHLTNTLLDEKTLHMGCPLKDGNKWIGSLWIRNFTQAGPAATCYGDGLYVKPGFLQSSF</sequence>
<dbReference type="InterPro" id="IPR044862">
    <property type="entry name" value="Pro_4_hyd_alph_FE2OG_OXY"/>
</dbReference>
<dbReference type="WBParaSite" id="PSAMB.scaffold1550size30064.g13684.t1">
    <property type="protein sequence ID" value="PSAMB.scaffold1550size30064.g13684.t1"/>
    <property type="gene ID" value="PSAMB.scaffold1550size30064.g13684"/>
</dbReference>
<dbReference type="GO" id="GO:0004656">
    <property type="term" value="F:procollagen-proline 4-dioxygenase activity"/>
    <property type="evidence" value="ECO:0007669"/>
    <property type="project" value="TreeGrafter"/>
</dbReference>
<evidence type="ECO:0000256" key="6">
    <source>
        <dbReference type="ARBA" id="ARBA00023004"/>
    </source>
</evidence>
<keyword evidence="4" id="KW-0223">Dioxygenase</keyword>
<reference evidence="9" key="1">
    <citation type="submission" date="2022-11" db="UniProtKB">
        <authorList>
            <consortium name="WormBaseParasite"/>
        </authorList>
    </citation>
    <scope>IDENTIFICATION</scope>
</reference>
<keyword evidence="6" id="KW-0408">Iron</keyword>
<evidence type="ECO:0000256" key="4">
    <source>
        <dbReference type="ARBA" id="ARBA00022964"/>
    </source>
</evidence>
<evidence type="ECO:0000256" key="2">
    <source>
        <dbReference type="ARBA" id="ARBA00022723"/>
    </source>
</evidence>
<evidence type="ECO:0000256" key="3">
    <source>
        <dbReference type="ARBA" id="ARBA00022896"/>
    </source>
</evidence>
<name>A0A914V537_9BILA</name>
<dbReference type="PANTHER" id="PTHR10869:SF246">
    <property type="entry name" value="TRANSMEMBRANE PROLYL 4-HYDROXYLASE"/>
    <property type="match status" value="1"/>
</dbReference>
<proteinExistence type="predicted"/>
<keyword evidence="5" id="KW-0560">Oxidoreductase</keyword>
<accession>A0A914V537</accession>
<dbReference type="Gene3D" id="2.60.120.620">
    <property type="entry name" value="q2cbj1_9rhob like domain"/>
    <property type="match status" value="1"/>
</dbReference>
<dbReference type="InterPro" id="IPR006620">
    <property type="entry name" value="Pro_4_hyd_alph"/>
</dbReference>
<dbReference type="Proteomes" id="UP000887566">
    <property type="component" value="Unplaced"/>
</dbReference>
<protein>
    <submittedName>
        <fullName evidence="9">Prolyl 4-hydroxylase alpha subunit domain-containing protein</fullName>
    </submittedName>
</protein>
<evidence type="ECO:0000313" key="9">
    <source>
        <dbReference type="WBParaSite" id="PSAMB.scaffold1550size30064.g13684.t1"/>
    </source>
</evidence>
<evidence type="ECO:0000256" key="5">
    <source>
        <dbReference type="ARBA" id="ARBA00023002"/>
    </source>
</evidence>
<dbReference type="Pfam" id="PF13640">
    <property type="entry name" value="2OG-FeII_Oxy_3"/>
    <property type="match status" value="1"/>
</dbReference>
<feature type="domain" description="Prolyl 4-hydroxylase alpha subunit" evidence="7">
    <location>
        <begin position="37"/>
        <end position="217"/>
    </location>
</feature>
<dbReference type="GO" id="GO:0031418">
    <property type="term" value="F:L-ascorbic acid binding"/>
    <property type="evidence" value="ECO:0007669"/>
    <property type="project" value="UniProtKB-KW"/>
</dbReference>
<dbReference type="GO" id="GO:0005506">
    <property type="term" value="F:iron ion binding"/>
    <property type="evidence" value="ECO:0007669"/>
    <property type="project" value="InterPro"/>
</dbReference>
<organism evidence="8 9">
    <name type="scientific">Plectus sambesii</name>
    <dbReference type="NCBI Taxonomy" id="2011161"/>
    <lineage>
        <taxon>Eukaryota</taxon>
        <taxon>Metazoa</taxon>
        <taxon>Ecdysozoa</taxon>
        <taxon>Nematoda</taxon>
        <taxon>Chromadorea</taxon>
        <taxon>Plectida</taxon>
        <taxon>Plectina</taxon>
        <taxon>Plectoidea</taxon>
        <taxon>Plectidae</taxon>
        <taxon>Plectus</taxon>
    </lineage>
</organism>
<comment type="cofactor">
    <cofactor evidence="1">
        <name>L-ascorbate</name>
        <dbReference type="ChEBI" id="CHEBI:38290"/>
    </cofactor>
</comment>
<dbReference type="SMART" id="SM00702">
    <property type="entry name" value="P4Hc"/>
    <property type="match status" value="1"/>
</dbReference>
<keyword evidence="2" id="KW-0479">Metal-binding</keyword>
<keyword evidence="8" id="KW-1185">Reference proteome</keyword>
<evidence type="ECO:0000313" key="8">
    <source>
        <dbReference type="Proteomes" id="UP000887566"/>
    </source>
</evidence>
<dbReference type="PANTHER" id="PTHR10869">
    <property type="entry name" value="PROLYL 4-HYDROXYLASE ALPHA SUBUNIT"/>
    <property type="match status" value="1"/>
</dbReference>